<evidence type="ECO:0000256" key="2">
    <source>
        <dbReference type="SAM" id="Phobius"/>
    </source>
</evidence>
<dbReference type="Proteomes" id="UP001264335">
    <property type="component" value="Unassembled WGS sequence"/>
</dbReference>
<keyword evidence="2" id="KW-0472">Membrane</keyword>
<dbReference type="Proteomes" id="UP001260773">
    <property type="component" value="Unassembled WGS sequence"/>
</dbReference>
<feature type="domain" description="Penicillin-binding protein transpeptidase" evidence="3">
    <location>
        <begin position="354"/>
        <end position="577"/>
    </location>
</feature>
<dbReference type="Pfam" id="PF05569">
    <property type="entry name" value="Peptidase_M56"/>
    <property type="match status" value="1"/>
</dbReference>
<evidence type="ECO:0000313" key="8">
    <source>
        <dbReference type="Proteomes" id="UP001264335"/>
    </source>
</evidence>
<dbReference type="EMBL" id="JARPWH010000012">
    <property type="protein sequence ID" value="MDT2401814.1"/>
    <property type="molecule type" value="Genomic_DNA"/>
</dbReference>
<evidence type="ECO:0000313" key="7">
    <source>
        <dbReference type="Proteomes" id="UP001260773"/>
    </source>
</evidence>
<sequence>MTHFLLNIISANLYLILLFILRRLLDKQLSPIYQGKYWNLAGLTVFFFIPNQLLTGFRDLIYYRMQSVVPGRALPTSLHLDNAQSFIGETASGWMNDNALPANDFGSIFLWSVAAVWVIGVAIFLARAIYSYSQFRKMIRAAVQVDNQRVQKQLAKAENCLGYSRKGLVLLQSDGVDSPATFGVFRPTIILPNNFIAKASNEQLFFILLHELVHQRNRDTVQNNLLFGLSILNWFNPVSYLIVKQARSDREISCDQSVMRLLNEEDVFFYGTTLLDYAQKNQNSYLLGFSGKRKELTRRIECISSFQPSSTKKLAAKFMVVIALVVGIFLIVPQARTDETDQFSRQEPLVEQKSDPLFDQNENNSLVIYDESKDRYLTYNQAAGHKRYSPDSTYKIWSALFALDAQKMDRANNLRAWDGTDYPIDSWNHDQNLQAALTNSTNWYFQQLDSELGKTKLKENFRSINYGNMNLLGGIDNYWLESSLKISPFEQVDLFRKLLEGKLSFSTDNVAFVKEAIHLQTQPEYTLYGKTGTGNGVTTSTGWFLGSMETNKGNYYFACHLQGAKATGSAAAEKTLAILKELEIY</sequence>
<proteinExistence type="inferred from homology"/>
<dbReference type="Gene3D" id="3.40.710.10">
    <property type="entry name" value="DD-peptidase/beta-lactamase superfamily"/>
    <property type="match status" value="1"/>
</dbReference>
<evidence type="ECO:0000259" key="4">
    <source>
        <dbReference type="Pfam" id="PF05569"/>
    </source>
</evidence>
<keyword evidence="2" id="KW-0812">Transmembrane</keyword>
<feature type="transmembrane region" description="Helical" evidence="2">
    <location>
        <begin position="108"/>
        <end position="130"/>
    </location>
</feature>
<dbReference type="GO" id="GO:0008658">
    <property type="term" value="F:penicillin binding"/>
    <property type="evidence" value="ECO:0007669"/>
    <property type="project" value="InterPro"/>
</dbReference>
<reference evidence="5 8" key="1">
    <citation type="submission" date="2023-03" db="EMBL/GenBank/DDBJ databases">
        <authorList>
            <person name="Shen W."/>
            <person name="Cai J."/>
        </authorList>
    </citation>
    <scope>NUCLEOTIDE SEQUENCE</scope>
    <source>
        <strain evidence="5">P33-2</strain>
        <strain evidence="6 8">Y2</strain>
    </source>
</reference>
<evidence type="ECO:0000259" key="3">
    <source>
        <dbReference type="Pfam" id="PF00905"/>
    </source>
</evidence>
<evidence type="ECO:0000256" key="1">
    <source>
        <dbReference type="ARBA" id="ARBA00011075"/>
    </source>
</evidence>
<accession>A0AAW8SGT0</accession>
<comment type="caution">
    <text evidence="5">The sequence shown here is derived from an EMBL/GenBank/DDBJ whole genome shotgun (WGS) entry which is preliminary data.</text>
</comment>
<gene>
    <name evidence="5" type="ORF">P7D43_05465</name>
    <name evidence="6" type="ORF">P7D79_06810</name>
</gene>
<dbReference type="InterPro" id="IPR008756">
    <property type="entry name" value="Peptidase_M56"/>
</dbReference>
<keyword evidence="2" id="KW-1133">Transmembrane helix</keyword>
<dbReference type="RefSeq" id="WP_260711767.1">
    <property type="nucleotide sequence ID" value="NZ_JARPVZ010000067.1"/>
</dbReference>
<dbReference type="NCBIfam" id="NF000326">
    <property type="entry name" value="blaR1_generic"/>
    <property type="match status" value="1"/>
</dbReference>
<dbReference type="SUPFAM" id="SSF56601">
    <property type="entry name" value="beta-lactamase/transpeptidase-like"/>
    <property type="match status" value="1"/>
</dbReference>
<dbReference type="PANTHER" id="PTHR34978">
    <property type="entry name" value="POSSIBLE SENSOR-TRANSDUCER PROTEIN BLAR"/>
    <property type="match status" value="1"/>
</dbReference>
<evidence type="ECO:0000313" key="5">
    <source>
        <dbReference type="EMBL" id="MDT2401814.1"/>
    </source>
</evidence>
<dbReference type="PANTHER" id="PTHR34978:SF3">
    <property type="entry name" value="SLR0241 PROTEIN"/>
    <property type="match status" value="1"/>
</dbReference>
<feature type="transmembrane region" description="Helical" evidence="2">
    <location>
        <begin position="37"/>
        <end position="57"/>
    </location>
</feature>
<dbReference type="InterPro" id="IPR052173">
    <property type="entry name" value="Beta-lactam_resp_regulator"/>
</dbReference>
<protein>
    <submittedName>
        <fullName evidence="5">BlaR1 family beta-lactam sensor/signal transducer</fullName>
    </submittedName>
</protein>
<evidence type="ECO:0000313" key="6">
    <source>
        <dbReference type="EMBL" id="MDT2513945.1"/>
    </source>
</evidence>
<organism evidence="5 7">
    <name type="scientific">Enterococcus avium</name>
    <name type="common">Streptococcus avium</name>
    <dbReference type="NCBI Taxonomy" id="33945"/>
    <lineage>
        <taxon>Bacteria</taxon>
        <taxon>Bacillati</taxon>
        <taxon>Bacillota</taxon>
        <taxon>Bacilli</taxon>
        <taxon>Lactobacillales</taxon>
        <taxon>Enterococcaceae</taxon>
        <taxon>Enterococcus</taxon>
    </lineage>
</organism>
<dbReference type="InterPro" id="IPR001460">
    <property type="entry name" value="PCN-bd_Tpept"/>
</dbReference>
<feature type="transmembrane region" description="Helical" evidence="2">
    <location>
        <begin position="6"/>
        <end position="25"/>
    </location>
</feature>
<comment type="similarity">
    <text evidence="1">Belongs to the peptidase M56 family.</text>
</comment>
<dbReference type="CDD" id="cd07341">
    <property type="entry name" value="M56_BlaR1_MecR1_like"/>
    <property type="match status" value="1"/>
</dbReference>
<dbReference type="InterPro" id="IPR012338">
    <property type="entry name" value="Beta-lactam/transpept-like"/>
</dbReference>
<dbReference type="AlphaFoldDB" id="A0AAW8SGT0"/>
<dbReference type="EMBL" id="JARPWY010000013">
    <property type="protein sequence ID" value="MDT2513945.1"/>
    <property type="molecule type" value="Genomic_DNA"/>
</dbReference>
<feature type="domain" description="Peptidase M56" evidence="4">
    <location>
        <begin position="5"/>
        <end position="303"/>
    </location>
</feature>
<feature type="transmembrane region" description="Helical" evidence="2">
    <location>
        <begin position="314"/>
        <end position="332"/>
    </location>
</feature>
<name>A0AAW8SGT0_ENTAV</name>
<dbReference type="Pfam" id="PF00905">
    <property type="entry name" value="Transpeptidase"/>
    <property type="match status" value="1"/>
</dbReference>